<accession>A0A5Q4ZHU9</accession>
<keyword evidence="2" id="KW-1185">Reference proteome</keyword>
<sequence>MKSLFIKWLVITGGLLVAVFCFLSHEIWTIGSEWVSSADAGQPTLLDSDLGSVREVKFVDESASIAQVRVTKLAVVSHSGNSATVGIKLASSAPTQVYPSLRIFMKSGDRINRTVVLGPTQYAHGSNLTDEEVRIPLTLEAGETGFTAEAISAAAGDVK</sequence>
<protein>
    <submittedName>
        <fullName evidence="1">Uncharacterized protein</fullName>
    </submittedName>
</protein>
<organism evidence="1 2">
    <name type="scientific">Paraburkholderia dioscoreae</name>
    <dbReference type="NCBI Taxonomy" id="2604047"/>
    <lineage>
        <taxon>Bacteria</taxon>
        <taxon>Pseudomonadati</taxon>
        <taxon>Pseudomonadota</taxon>
        <taxon>Betaproteobacteria</taxon>
        <taxon>Burkholderiales</taxon>
        <taxon>Burkholderiaceae</taxon>
        <taxon>Paraburkholderia</taxon>
    </lineage>
</organism>
<name>A0A5Q4ZHU9_9BURK</name>
<dbReference type="AlphaFoldDB" id="A0A5Q4ZHU9"/>
<dbReference type="Proteomes" id="UP000325811">
    <property type="component" value="Plasmid pI"/>
</dbReference>
<evidence type="ECO:0000313" key="2">
    <source>
        <dbReference type="Proteomes" id="UP000325811"/>
    </source>
</evidence>
<keyword evidence="1" id="KW-0614">Plasmid</keyword>
<reference evidence="1 2" key="1">
    <citation type="submission" date="2019-08" db="EMBL/GenBank/DDBJ databases">
        <authorList>
            <person name="Herpell B J."/>
        </authorList>
    </citation>
    <scope>NUCLEOTIDE SEQUENCE [LARGE SCALE GENOMIC DNA]</scope>
    <source>
        <strain evidence="2">Msb3</strain>
        <plasmid evidence="1 2">pI</plasmid>
    </source>
</reference>
<geneLocation type="plasmid" evidence="1 2">
    <name>pI</name>
</geneLocation>
<dbReference type="KEGG" id="pdio:PDMSB3_0131.2"/>
<proteinExistence type="predicted"/>
<dbReference type="RefSeq" id="WP_165189914.1">
    <property type="nucleotide sequence ID" value="NZ_LR699555.1"/>
</dbReference>
<dbReference type="EMBL" id="LR699555">
    <property type="protein sequence ID" value="VVD30967.1"/>
    <property type="molecule type" value="Genomic_DNA"/>
</dbReference>
<gene>
    <name evidence="1" type="ORF">PDMSB3_0131</name>
</gene>
<evidence type="ECO:0000313" key="1">
    <source>
        <dbReference type="EMBL" id="VVD30967.1"/>
    </source>
</evidence>